<dbReference type="InterPro" id="IPR036412">
    <property type="entry name" value="HAD-like_sf"/>
</dbReference>
<dbReference type="GO" id="GO:0019120">
    <property type="term" value="F:hydrolase activity, acting on acid halide bonds, in C-halide compounds"/>
    <property type="evidence" value="ECO:0007669"/>
    <property type="project" value="InterPro"/>
</dbReference>
<dbReference type="PANTHER" id="PTHR43316">
    <property type="entry name" value="HYDROLASE, HALOACID DELAHOGENASE-RELATED"/>
    <property type="match status" value="1"/>
</dbReference>
<evidence type="ECO:0000313" key="4">
    <source>
        <dbReference type="Proteomes" id="UP000757232"/>
    </source>
</evidence>
<dbReference type="Gene3D" id="3.40.50.1000">
    <property type="entry name" value="HAD superfamily/HAD-like"/>
    <property type="match status" value="1"/>
</dbReference>
<proteinExistence type="inferred from homology"/>
<dbReference type="SFLD" id="SFLDS00003">
    <property type="entry name" value="Haloacid_Dehalogenase"/>
    <property type="match status" value="1"/>
</dbReference>
<protein>
    <submittedName>
        <fullName evidence="3">Haloacid dehalogenase</fullName>
    </submittedName>
</protein>
<dbReference type="Proteomes" id="UP000757232">
    <property type="component" value="Unassembled WGS sequence"/>
</dbReference>
<dbReference type="PRINTS" id="PR00413">
    <property type="entry name" value="HADHALOGNASE"/>
</dbReference>
<dbReference type="Pfam" id="PF00702">
    <property type="entry name" value="Hydrolase"/>
    <property type="match status" value="1"/>
</dbReference>
<name>A0A9Q5I4A7_SANBA</name>
<dbReference type="InterPro" id="IPR006439">
    <property type="entry name" value="HAD-SF_hydro_IA"/>
</dbReference>
<comment type="caution">
    <text evidence="3">The sequence shown here is derived from an EMBL/GenBank/DDBJ whole genome shotgun (WGS) entry which is preliminary data.</text>
</comment>
<evidence type="ECO:0000256" key="2">
    <source>
        <dbReference type="ARBA" id="ARBA00022801"/>
    </source>
</evidence>
<dbReference type="OrthoDB" id="3256520at2759"/>
<dbReference type="NCBIfam" id="TIGR01428">
    <property type="entry name" value="HAD_type_II"/>
    <property type="match status" value="1"/>
</dbReference>
<evidence type="ECO:0000256" key="1">
    <source>
        <dbReference type="ARBA" id="ARBA00008106"/>
    </source>
</evidence>
<comment type="similarity">
    <text evidence="1">Belongs to the HAD-like hydrolase superfamily. S-2-haloalkanoic acid dehalogenase family.</text>
</comment>
<dbReference type="InterPro" id="IPR051540">
    <property type="entry name" value="S-2-haloacid_dehalogenase"/>
</dbReference>
<reference evidence="3" key="1">
    <citation type="submission" date="2016-06" db="EMBL/GenBank/DDBJ databases">
        <title>Draft Genome sequence of the fungus Inonotus baumii.</title>
        <authorList>
            <person name="Zhu H."/>
            <person name="Lin W."/>
        </authorList>
    </citation>
    <scope>NUCLEOTIDE SEQUENCE</scope>
    <source>
        <strain evidence="3">821</strain>
    </source>
</reference>
<keyword evidence="2" id="KW-0378">Hydrolase</keyword>
<gene>
    <name evidence="3" type="ORF">A7U60_g1531</name>
</gene>
<dbReference type="PANTHER" id="PTHR43316:SF3">
    <property type="entry name" value="HALOACID DEHALOGENASE, TYPE II (AFU_ORTHOLOGUE AFUA_2G07750)-RELATED"/>
    <property type="match status" value="1"/>
</dbReference>
<dbReference type="InterPro" id="IPR023214">
    <property type="entry name" value="HAD_sf"/>
</dbReference>
<dbReference type="EMBL" id="LNZH02000099">
    <property type="protein sequence ID" value="OCB91244.1"/>
    <property type="molecule type" value="Genomic_DNA"/>
</dbReference>
<sequence>MSKFVIAFDVYGTLLDTSSISGALSETLHLDKNKAEATSALWRRYQLEYTWRLNSMKLYQSFDIITEKSLRHALKESGISFDDPVIKKLMEAYNILPCFPDTASSVQQLQRSDNMKIVIFTNGTHEMASKALDAAGLSHFALDVYTVENHKRYKPDPEVNAFDVTGSLSTGMRAIYVDRSRNGWKDELLPLETPGALEPMKIVHGLEEIPGLLASLE</sequence>
<dbReference type="InterPro" id="IPR006328">
    <property type="entry name" value="2-HAD"/>
</dbReference>
<dbReference type="AlphaFoldDB" id="A0A9Q5I4A7"/>
<keyword evidence="4" id="KW-1185">Reference proteome</keyword>
<dbReference type="InterPro" id="IPR023198">
    <property type="entry name" value="PGP-like_dom2"/>
</dbReference>
<dbReference type="NCBIfam" id="TIGR01493">
    <property type="entry name" value="HAD-SF-IA-v2"/>
    <property type="match status" value="1"/>
</dbReference>
<dbReference type="SUPFAM" id="SSF56784">
    <property type="entry name" value="HAD-like"/>
    <property type="match status" value="1"/>
</dbReference>
<organism evidence="3 4">
    <name type="scientific">Sanghuangporus baumii</name>
    <name type="common">Phellinus baumii</name>
    <dbReference type="NCBI Taxonomy" id="108892"/>
    <lineage>
        <taxon>Eukaryota</taxon>
        <taxon>Fungi</taxon>
        <taxon>Dikarya</taxon>
        <taxon>Basidiomycota</taxon>
        <taxon>Agaricomycotina</taxon>
        <taxon>Agaricomycetes</taxon>
        <taxon>Hymenochaetales</taxon>
        <taxon>Hymenochaetaceae</taxon>
        <taxon>Sanghuangporus</taxon>
    </lineage>
</organism>
<accession>A0A9Q5I4A7</accession>
<dbReference type="SFLD" id="SFLDG01129">
    <property type="entry name" value="C1.5:_HAD__Beta-PGM__Phosphata"/>
    <property type="match status" value="1"/>
</dbReference>
<evidence type="ECO:0000313" key="3">
    <source>
        <dbReference type="EMBL" id="OCB91244.1"/>
    </source>
</evidence>
<dbReference type="Gene3D" id="1.10.150.240">
    <property type="entry name" value="Putative phosphatase, domain 2"/>
    <property type="match status" value="1"/>
</dbReference>
<dbReference type="GO" id="GO:0016791">
    <property type="term" value="F:phosphatase activity"/>
    <property type="evidence" value="ECO:0007669"/>
    <property type="project" value="UniProtKB-ARBA"/>
</dbReference>